<dbReference type="Proteomes" id="UP000583929">
    <property type="component" value="Unassembled WGS sequence"/>
</dbReference>
<gene>
    <name evidence="1" type="ORF">G4B88_016086</name>
</gene>
<evidence type="ECO:0000313" key="2">
    <source>
        <dbReference type="Proteomes" id="UP000583929"/>
    </source>
</evidence>
<dbReference type="PANTHER" id="PTHR31170">
    <property type="entry name" value="BNAC04G53230D PROTEIN"/>
    <property type="match status" value="1"/>
</dbReference>
<dbReference type="AlphaFoldDB" id="A0A7J6FGY7"/>
<dbReference type="PANTHER" id="PTHR31170:SF9">
    <property type="entry name" value="PROTEIN, PUTATIVE (DUF247)-RELATED"/>
    <property type="match status" value="1"/>
</dbReference>
<feature type="non-terminal residue" evidence="1">
    <location>
        <position position="1"/>
    </location>
</feature>
<name>A0A7J6FGY7_CANSA</name>
<proteinExistence type="predicted"/>
<organism evidence="1 2">
    <name type="scientific">Cannabis sativa</name>
    <name type="common">Hemp</name>
    <name type="synonym">Marijuana</name>
    <dbReference type="NCBI Taxonomy" id="3483"/>
    <lineage>
        <taxon>Eukaryota</taxon>
        <taxon>Viridiplantae</taxon>
        <taxon>Streptophyta</taxon>
        <taxon>Embryophyta</taxon>
        <taxon>Tracheophyta</taxon>
        <taxon>Spermatophyta</taxon>
        <taxon>Magnoliopsida</taxon>
        <taxon>eudicotyledons</taxon>
        <taxon>Gunneridae</taxon>
        <taxon>Pentapetalae</taxon>
        <taxon>rosids</taxon>
        <taxon>fabids</taxon>
        <taxon>Rosales</taxon>
        <taxon>Cannabaceae</taxon>
        <taxon>Cannabis</taxon>
    </lineage>
</organism>
<comment type="caution">
    <text evidence="1">The sequence shown here is derived from an EMBL/GenBank/DDBJ whole genome shotgun (WGS) entry which is preliminary data.</text>
</comment>
<keyword evidence="2" id="KW-1185">Reference proteome</keyword>
<evidence type="ECO:0000313" key="1">
    <source>
        <dbReference type="EMBL" id="KAF4369925.1"/>
    </source>
</evidence>
<dbReference type="InterPro" id="IPR004158">
    <property type="entry name" value="DUF247_pln"/>
</dbReference>
<dbReference type="Pfam" id="PF03140">
    <property type="entry name" value="DUF247"/>
    <property type="match status" value="2"/>
</dbReference>
<dbReference type="EMBL" id="JAATIQ010000210">
    <property type="protein sequence ID" value="KAF4369925.1"/>
    <property type="molecule type" value="Genomic_DNA"/>
</dbReference>
<protein>
    <submittedName>
        <fullName evidence="1">Uncharacterized protein</fullName>
    </submittedName>
</protein>
<reference evidence="1 2" key="1">
    <citation type="journal article" date="2020" name="bioRxiv">
        <title>Sequence and annotation of 42 cannabis genomes reveals extensive copy number variation in cannabinoid synthesis and pathogen resistance genes.</title>
        <authorList>
            <person name="Mckernan K.J."/>
            <person name="Helbert Y."/>
            <person name="Kane L.T."/>
            <person name="Ebling H."/>
            <person name="Zhang L."/>
            <person name="Liu B."/>
            <person name="Eaton Z."/>
            <person name="Mclaughlin S."/>
            <person name="Kingan S."/>
            <person name="Baybayan P."/>
            <person name="Concepcion G."/>
            <person name="Jordan M."/>
            <person name="Riva A."/>
            <person name="Barbazuk W."/>
            <person name="Harkins T."/>
        </authorList>
    </citation>
    <scope>NUCLEOTIDE SEQUENCE [LARGE SCALE GENOMIC DNA]</scope>
    <source>
        <strain evidence="2">cv. Jamaican Lion 4</strain>
        <tissue evidence="1">Leaf</tissue>
    </source>
</reference>
<accession>A0A7J6FGY7</accession>
<sequence length="405" mass="47520">KIFSAIVLNVMEEEKKNECVIIEIPEDLKNWSDCVIYRVPRKLRKVNESSFTPQLLSIGPFHHGRNELKGMEPHKEKYLEDFCKRTDKTKQDLGNFVSHHSTEILASYAGTVELTHQVFDQMILRDSCFILELLCLFSDKGCQYHDQDDYLLKTPWLRNVVQLDLVIFENQIPFSFLNKFYAFAKPRHEHTFWLSKEFRREERRGCPFREHEKYLYSATKLNKAGVKFAPSANKQAKFVEFNTIEKPLFNFIPFLHSLKVELPTFEIQGNTETLMRNVIALEQCVYPDKAYICNYVALMSQLVDTAEDIEFLVEKRIIKNMLGSNKEVAELVNKLTYKITESNFVYANKCRQLNRFYETRFNIVRATLKRVYFNDLWTGSSTVLGICILMFSVSSTIKTLFFSKD</sequence>